<name>A0AAQ3RRT8_VIGMU</name>
<dbReference type="AlphaFoldDB" id="A0AAQ3RRT8"/>
<evidence type="ECO:0000256" key="1">
    <source>
        <dbReference type="SAM" id="MobiDB-lite"/>
    </source>
</evidence>
<dbReference type="EMBL" id="CP144694">
    <property type="protein sequence ID" value="WVZ01816.1"/>
    <property type="molecule type" value="Genomic_DNA"/>
</dbReference>
<evidence type="ECO:0000313" key="2">
    <source>
        <dbReference type="EMBL" id="WVZ01816.1"/>
    </source>
</evidence>
<evidence type="ECO:0000313" key="3">
    <source>
        <dbReference type="Proteomes" id="UP001374535"/>
    </source>
</evidence>
<feature type="compositionally biased region" description="Polar residues" evidence="1">
    <location>
        <begin position="100"/>
        <end position="112"/>
    </location>
</feature>
<protein>
    <submittedName>
        <fullName evidence="2">Uncharacterized protein</fullName>
    </submittedName>
</protein>
<reference evidence="2 3" key="1">
    <citation type="journal article" date="2023" name="Life. Sci Alliance">
        <title>Evolutionary insights into 3D genome organization and epigenetic landscape of Vigna mungo.</title>
        <authorList>
            <person name="Junaid A."/>
            <person name="Singh B."/>
            <person name="Bhatia S."/>
        </authorList>
    </citation>
    <scope>NUCLEOTIDE SEQUENCE [LARGE SCALE GENOMIC DNA]</scope>
    <source>
        <strain evidence="2">Urdbean</strain>
    </source>
</reference>
<accession>A0AAQ3RRT8</accession>
<organism evidence="2 3">
    <name type="scientific">Vigna mungo</name>
    <name type="common">Black gram</name>
    <name type="synonym">Phaseolus mungo</name>
    <dbReference type="NCBI Taxonomy" id="3915"/>
    <lineage>
        <taxon>Eukaryota</taxon>
        <taxon>Viridiplantae</taxon>
        <taxon>Streptophyta</taxon>
        <taxon>Embryophyta</taxon>
        <taxon>Tracheophyta</taxon>
        <taxon>Spermatophyta</taxon>
        <taxon>Magnoliopsida</taxon>
        <taxon>eudicotyledons</taxon>
        <taxon>Gunneridae</taxon>
        <taxon>Pentapetalae</taxon>
        <taxon>rosids</taxon>
        <taxon>fabids</taxon>
        <taxon>Fabales</taxon>
        <taxon>Fabaceae</taxon>
        <taxon>Papilionoideae</taxon>
        <taxon>50 kb inversion clade</taxon>
        <taxon>NPAAA clade</taxon>
        <taxon>indigoferoid/millettioid clade</taxon>
        <taxon>Phaseoleae</taxon>
        <taxon>Vigna</taxon>
    </lineage>
</organism>
<dbReference type="Proteomes" id="UP001374535">
    <property type="component" value="Chromosome 7"/>
</dbReference>
<sequence>MSKVLEQSGVDLTGENKLICNKGNIIGKAILTCIGMKKTAHGWIFHRFKRTSKRVNDLNKSLSTLNEKMDILFKHFIEISSSSETSEREDVDDISEESTTETFCGLSQPTQI</sequence>
<feature type="region of interest" description="Disordered" evidence="1">
    <location>
        <begin position="82"/>
        <end position="112"/>
    </location>
</feature>
<feature type="compositionally biased region" description="Acidic residues" evidence="1">
    <location>
        <begin position="87"/>
        <end position="99"/>
    </location>
</feature>
<proteinExistence type="predicted"/>
<keyword evidence="3" id="KW-1185">Reference proteome</keyword>
<gene>
    <name evidence="2" type="ORF">V8G54_022622</name>
</gene>